<dbReference type="Proteomes" id="UP001497497">
    <property type="component" value="Unassembled WGS sequence"/>
</dbReference>
<dbReference type="AlphaFoldDB" id="A0AAV2GYC7"/>
<dbReference type="EMBL" id="CAXITT010000002">
    <property type="protein sequence ID" value="CAL1526086.1"/>
    <property type="molecule type" value="Genomic_DNA"/>
</dbReference>
<sequence length="164" mass="18855">ENQLPRLLHYCNNHSVFLAFIIVMDIKDLEPDSNGQFSVCMPTEFCPTLNKMELMAIFNQAGSVQRCNITDNWVFIRYPSKDDIVKALILFGKDYNLRVARSSKKELEKIRKSQDTPVKTNGLINTDESVTDVLNEPENLRKKDQGKPDKYNQKKEKLNSSGLE</sequence>
<proteinExistence type="predicted"/>
<feature type="compositionally biased region" description="Polar residues" evidence="1">
    <location>
        <begin position="115"/>
        <end position="128"/>
    </location>
</feature>
<feature type="region of interest" description="Disordered" evidence="1">
    <location>
        <begin position="111"/>
        <end position="164"/>
    </location>
</feature>
<protein>
    <submittedName>
        <fullName evidence="2">Uncharacterized protein</fullName>
    </submittedName>
</protein>
<dbReference type="SUPFAM" id="SSF54928">
    <property type="entry name" value="RNA-binding domain, RBD"/>
    <property type="match status" value="1"/>
</dbReference>
<dbReference type="GO" id="GO:0003676">
    <property type="term" value="F:nucleic acid binding"/>
    <property type="evidence" value="ECO:0007669"/>
    <property type="project" value="InterPro"/>
</dbReference>
<gene>
    <name evidence="2" type="ORF">GSLYS_00000263001</name>
</gene>
<comment type="caution">
    <text evidence="2">The sequence shown here is derived from an EMBL/GenBank/DDBJ whole genome shotgun (WGS) entry which is preliminary data.</text>
</comment>
<evidence type="ECO:0000256" key="1">
    <source>
        <dbReference type="SAM" id="MobiDB-lite"/>
    </source>
</evidence>
<reference evidence="2 3" key="1">
    <citation type="submission" date="2024-04" db="EMBL/GenBank/DDBJ databases">
        <authorList>
            <consortium name="Genoscope - CEA"/>
            <person name="William W."/>
        </authorList>
    </citation>
    <scope>NUCLEOTIDE SEQUENCE [LARGE SCALE GENOMIC DNA]</scope>
</reference>
<feature type="compositionally biased region" description="Basic and acidic residues" evidence="1">
    <location>
        <begin position="138"/>
        <end position="158"/>
    </location>
</feature>
<evidence type="ECO:0000313" key="2">
    <source>
        <dbReference type="EMBL" id="CAL1526086.1"/>
    </source>
</evidence>
<feature type="non-terminal residue" evidence="2">
    <location>
        <position position="164"/>
    </location>
</feature>
<dbReference type="InterPro" id="IPR035979">
    <property type="entry name" value="RBD_domain_sf"/>
</dbReference>
<accession>A0AAV2GYC7</accession>
<keyword evidence="3" id="KW-1185">Reference proteome</keyword>
<organism evidence="2 3">
    <name type="scientific">Lymnaea stagnalis</name>
    <name type="common">Great pond snail</name>
    <name type="synonym">Helix stagnalis</name>
    <dbReference type="NCBI Taxonomy" id="6523"/>
    <lineage>
        <taxon>Eukaryota</taxon>
        <taxon>Metazoa</taxon>
        <taxon>Spiralia</taxon>
        <taxon>Lophotrochozoa</taxon>
        <taxon>Mollusca</taxon>
        <taxon>Gastropoda</taxon>
        <taxon>Heterobranchia</taxon>
        <taxon>Euthyneura</taxon>
        <taxon>Panpulmonata</taxon>
        <taxon>Hygrophila</taxon>
        <taxon>Lymnaeoidea</taxon>
        <taxon>Lymnaeidae</taxon>
        <taxon>Lymnaea</taxon>
    </lineage>
</organism>
<name>A0AAV2GYC7_LYMST</name>
<evidence type="ECO:0000313" key="3">
    <source>
        <dbReference type="Proteomes" id="UP001497497"/>
    </source>
</evidence>
<feature type="non-terminal residue" evidence="2">
    <location>
        <position position="1"/>
    </location>
</feature>